<feature type="domain" description="GGDEF" evidence="2">
    <location>
        <begin position="166"/>
        <end position="304"/>
    </location>
</feature>
<dbReference type="NCBIfam" id="TIGR00254">
    <property type="entry name" value="GGDEF"/>
    <property type="match status" value="1"/>
</dbReference>
<evidence type="ECO:0000259" key="1">
    <source>
        <dbReference type="PROSITE" id="PS50883"/>
    </source>
</evidence>
<dbReference type="InterPro" id="IPR052155">
    <property type="entry name" value="Biofilm_reg_signaling"/>
</dbReference>
<dbReference type="PANTHER" id="PTHR44757">
    <property type="entry name" value="DIGUANYLATE CYCLASE DGCP"/>
    <property type="match status" value="1"/>
</dbReference>
<dbReference type="SUPFAM" id="SSF141868">
    <property type="entry name" value="EAL domain-like"/>
    <property type="match status" value="1"/>
</dbReference>
<dbReference type="SMART" id="SM00267">
    <property type="entry name" value="GGDEF"/>
    <property type="match status" value="1"/>
</dbReference>
<dbReference type="STRING" id="709032.Sulku_1364"/>
<evidence type="ECO:0000313" key="4">
    <source>
        <dbReference type="Proteomes" id="UP000008721"/>
    </source>
</evidence>
<name>E4TYN5_SULKY</name>
<accession>E4TYN5</accession>
<dbReference type="InterPro" id="IPR043128">
    <property type="entry name" value="Rev_trsase/Diguanyl_cyclase"/>
</dbReference>
<protein>
    <submittedName>
        <fullName evidence="3">Diguanylate cyclase/phosphodiesterase</fullName>
    </submittedName>
</protein>
<dbReference type="Pfam" id="PF00990">
    <property type="entry name" value="GGDEF"/>
    <property type="match status" value="1"/>
</dbReference>
<dbReference type="SUPFAM" id="SSF55073">
    <property type="entry name" value="Nucleotide cyclase"/>
    <property type="match status" value="1"/>
</dbReference>
<dbReference type="Gene3D" id="3.20.20.450">
    <property type="entry name" value="EAL domain"/>
    <property type="match status" value="1"/>
</dbReference>
<dbReference type="InterPro" id="IPR029787">
    <property type="entry name" value="Nucleotide_cyclase"/>
</dbReference>
<feature type="domain" description="EAL" evidence="1">
    <location>
        <begin position="313"/>
        <end position="561"/>
    </location>
</feature>
<dbReference type="CDD" id="cd01949">
    <property type="entry name" value="GGDEF"/>
    <property type="match status" value="1"/>
</dbReference>
<dbReference type="Pfam" id="PF00563">
    <property type="entry name" value="EAL"/>
    <property type="match status" value="1"/>
</dbReference>
<dbReference type="InterPro" id="IPR001633">
    <property type="entry name" value="EAL_dom"/>
</dbReference>
<organism evidence="3 4">
    <name type="scientific">Sulfuricurvum kujiense (strain ATCC BAA-921 / DSM 16994 / JCM 11577 / YK-1)</name>
    <dbReference type="NCBI Taxonomy" id="709032"/>
    <lineage>
        <taxon>Bacteria</taxon>
        <taxon>Pseudomonadati</taxon>
        <taxon>Campylobacterota</taxon>
        <taxon>Epsilonproteobacteria</taxon>
        <taxon>Campylobacterales</taxon>
        <taxon>Sulfurimonadaceae</taxon>
        <taxon>Sulfuricurvum</taxon>
    </lineage>
</organism>
<evidence type="ECO:0000259" key="2">
    <source>
        <dbReference type="PROSITE" id="PS50887"/>
    </source>
</evidence>
<dbReference type="InterPro" id="IPR000160">
    <property type="entry name" value="GGDEF_dom"/>
</dbReference>
<dbReference type="EMBL" id="CP002355">
    <property type="protein sequence ID" value="ADR34026.1"/>
    <property type="molecule type" value="Genomic_DNA"/>
</dbReference>
<dbReference type="RefSeq" id="WP_013460223.1">
    <property type="nucleotide sequence ID" value="NC_014762.1"/>
</dbReference>
<dbReference type="Gene3D" id="3.30.450.20">
    <property type="entry name" value="PAS domain"/>
    <property type="match status" value="1"/>
</dbReference>
<dbReference type="InterPro" id="IPR035919">
    <property type="entry name" value="EAL_sf"/>
</dbReference>
<dbReference type="Gene3D" id="3.30.70.270">
    <property type="match status" value="1"/>
</dbReference>
<dbReference type="AlphaFoldDB" id="E4TYN5"/>
<proteinExistence type="predicted"/>
<dbReference type="HOGENOM" id="CLU_000445_70_20_7"/>
<keyword evidence="4" id="KW-1185">Reference proteome</keyword>
<evidence type="ECO:0000313" key="3">
    <source>
        <dbReference type="EMBL" id="ADR34026.1"/>
    </source>
</evidence>
<gene>
    <name evidence="3" type="ordered locus">Sulku_1364</name>
</gene>
<dbReference type="eggNOG" id="COG5001">
    <property type="taxonomic scope" value="Bacteria"/>
</dbReference>
<dbReference type="CDD" id="cd01948">
    <property type="entry name" value="EAL"/>
    <property type="match status" value="1"/>
</dbReference>
<dbReference type="PROSITE" id="PS50883">
    <property type="entry name" value="EAL"/>
    <property type="match status" value="1"/>
</dbReference>
<dbReference type="PROSITE" id="PS50887">
    <property type="entry name" value="GGDEF"/>
    <property type="match status" value="1"/>
</dbReference>
<dbReference type="KEGG" id="sku:Sulku_1364"/>
<dbReference type="SMART" id="SM00052">
    <property type="entry name" value="EAL"/>
    <property type="match status" value="1"/>
</dbReference>
<dbReference type="SUPFAM" id="SSF55785">
    <property type="entry name" value="PYP-like sensor domain (PAS domain)"/>
    <property type="match status" value="1"/>
</dbReference>
<dbReference type="InterPro" id="IPR035965">
    <property type="entry name" value="PAS-like_dom_sf"/>
</dbReference>
<dbReference type="PANTHER" id="PTHR44757:SF2">
    <property type="entry name" value="BIOFILM ARCHITECTURE MAINTENANCE PROTEIN MBAA"/>
    <property type="match status" value="1"/>
</dbReference>
<sequence>MNNLPSIDYFEPMEAIVNNTGALVYVIDLSSYEILYANKQCKSLFGDIEGKACYSVLQNGQNVPCDFCPMQQQPIDPLSLPVGTYFEWENQNTRNGRYYLYNDRIIRWKNGQLAKVQIGIDITDQKKLELDLKNLTHYDTLTNLPNRLLFTVHLSNMIHHTYRSKHYAAILFIDLDHFKTINNTKGHSVGDQILVETAKRIFNIVRQCDTVARFGGDEFVVLINTNKDDKIQATADAQFVAEKILAELEKPFYIDDFDFRTSASIGIAMFTDLEHSIDDLLKYADSAMHNAKTSGRNTFRFFDPLLQKMMEDRACMLDRLRKAIENNFMALHYQNQILVNRHQHVVGVEALLRWNDPEHGMISPGEFIPLAEESGLIIPLGEWIMREAVKQLKIWEDDPVKKDWRISVNVSYKQFEKDDFVSLMESILQEYPTAANRLRLELTESLLIKNTEEALHKIRQLKVLGISLSIDDFGTGYSSLSYLKQLPIDELKIDQSFIRELTTNRNDVIIVETIISIGQKFGFEVIAEGVETEEQYQKLVLMGCEYFQGYLFGKPILPSLL</sequence>
<dbReference type="Proteomes" id="UP000008721">
    <property type="component" value="Chromosome"/>
</dbReference>
<reference evidence="3 4" key="1">
    <citation type="journal article" date="2012" name="Stand. Genomic Sci.">
        <title>Complete genome sequence of the sulfur compounds oxidizing chemolithoautotroph Sulfuricurvum kujiense type strain (YK-1(T)).</title>
        <authorList>
            <person name="Han C."/>
            <person name="Kotsyurbenko O."/>
            <person name="Chertkov O."/>
            <person name="Held B."/>
            <person name="Lapidus A."/>
            <person name="Nolan M."/>
            <person name="Lucas S."/>
            <person name="Hammon N."/>
            <person name="Deshpande S."/>
            <person name="Cheng J.F."/>
            <person name="Tapia R."/>
            <person name="Goodwin L.A."/>
            <person name="Pitluck S."/>
            <person name="Liolios K."/>
            <person name="Pagani I."/>
            <person name="Ivanova N."/>
            <person name="Mavromatis K."/>
            <person name="Mikhailova N."/>
            <person name="Pati A."/>
            <person name="Chen A."/>
            <person name="Palaniappan K."/>
            <person name="Land M."/>
            <person name="Hauser L."/>
            <person name="Chang Y.J."/>
            <person name="Jeffries C.D."/>
            <person name="Brambilla E.M."/>
            <person name="Rohde M."/>
            <person name="Spring S."/>
            <person name="Sikorski J."/>
            <person name="Goker M."/>
            <person name="Woyke T."/>
            <person name="Bristow J."/>
            <person name="Eisen J.A."/>
            <person name="Markowitz V."/>
            <person name="Hugenholtz P."/>
            <person name="Kyrpides N.C."/>
            <person name="Klenk H.P."/>
            <person name="Detter J.C."/>
        </authorList>
    </citation>
    <scope>NUCLEOTIDE SEQUENCE [LARGE SCALE GENOMIC DNA]</scope>
    <source>
        <strain evidence="4">ATCC BAA-921 / DSM 16994 / JCM 11577 / YK-1</strain>
    </source>
</reference>